<keyword evidence="3" id="KW-0328">Glycosyltransferase</keyword>
<evidence type="ECO:0000256" key="1">
    <source>
        <dbReference type="ARBA" id="ARBA00004323"/>
    </source>
</evidence>
<dbReference type="GO" id="GO:0000139">
    <property type="term" value="C:Golgi membrane"/>
    <property type="evidence" value="ECO:0007669"/>
    <property type="project" value="UniProtKB-SubCell"/>
</dbReference>
<dbReference type="GO" id="GO:0006688">
    <property type="term" value="P:glycosphingolipid biosynthetic process"/>
    <property type="evidence" value="ECO:0007669"/>
    <property type="project" value="TreeGrafter"/>
</dbReference>
<comment type="similarity">
    <text evidence="2">Belongs to the glycosyltransferase 32 family.</text>
</comment>
<evidence type="ECO:0000256" key="4">
    <source>
        <dbReference type="ARBA" id="ARBA00022679"/>
    </source>
</evidence>
<reference evidence="8" key="2">
    <citation type="submission" date="2022-10" db="EMBL/GenBank/DDBJ databases">
        <authorList>
            <consortium name="ENA_rothamsted_submissions"/>
            <consortium name="culmorum"/>
            <person name="King R."/>
        </authorList>
    </citation>
    <scope>NUCLEOTIDE SEQUENCE</scope>
</reference>
<evidence type="ECO:0000259" key="7">
    <source>
        <dbReference type="Pfam" id="PF04572"/>
    </source>
</evidence>
<dbReference type="AlphaFoldDB" id="A0A9N9SAS4"/>
<dbReference type="EMBL" id="OU895880">
    <property type="protein sequence ID" value="CAG9811439.1"/>
    <property type="molecule type" value="Genomic_DNA"/>
</dbReference>
<protein>
    <recommendedName>
        <fullName evidence="7">Alpha 1,4-glycosyltransferase domain-containing protein</fullName>
    </recommendedName>
</protein>
<dbReference type="OrthoDB" id="409543at2759"/>
<dbReference type="SUPFAM" id="SSF53448">
    <property type="entry name" value="Nucleotide-diphospho-sugar transferases"/>
    <property type="match status" value="1"/>
</dbReference>
<dbReference type="InterPro" id="IPR029044">
    <property type="entry name" value="Nucleotide-diphossugar_trans"/>
</dbReference>
<evidence type="ECO:0000256" key="3">
    <source>
        <dbReference type="ARBA" id="ARBA00022676"/>
    </source>
</evidence>
<comment type="subcellular location">
    <subcellularLocation>
        <location evidence="1">Golgi apparatus membrane</location>
        <topology evidence="1">Single-pass type II membrane protein</topology>
    </subcellularLocation>
</comment>
<evidence type="ECO:0000256" key="5">
    <source>
        <dbReference type="ARBA" id="ARBA00023034"/>
    </source>
</evidence>
<dbReference type="GO" id="GO:0016758">
    <property type="term" value="F:hexosyltransferase activity"/>
    <property type="evidence" value="ECO:0007669"/>
    <property type="project" value="TreeGrafter"/>
</dbReference>
<dbReference type="InterPro" id="IPR051981">
    <property type="entry name" value="Glycosyltransf_32"/>
</dbReference>
<dbReference type="PANTHER" id="PTHR12042">
    <property type="entry name" value="LACTOSYLCERAMIDE 4-ALPHA-GALACTOSYLTRANSFERASE ALPHA- 1,4-GALACTOSYLTRANSFERASE"/>
    <property type="match status" value="1"/>
</dbReference>
<organism evidence="8 9">
    <name type="scientific">Chironomus riparius</name>
    <dbReference type="NCBI Taxonomy" id="315576"/>
    <lineage>
        <taxon>Eukaryota</taxon>
        <taxon>Metazoa</taxon>
        <taxon>Ecdysozoa</taxon>
        <taxon>Arthropoda</taxon>
        <taxon>Hexapoda</taxon>
        <taxon>Insecta</taxon>
        <taxon>Pterygota</taxon>
        <taxon>Neoptera</taxon>
        <taxon>Endopterygota</taxon>
        <taxon>Diptera</taxon>
        <taxon>Nematocera</taxon>
        <taxon>Chironomoidea</taxon>
        <taxon>Chironomidae</taxon>
        <taxon>Chironominae</taxon>
        <taxon>Chironomus</taxon>
    </lineage>
</organism>
<evidence type="ECO:0000256" key="2">
    <source>
        <dbReference type="ARBA" id="ARBA00009003"/>
    </source>
</evidence>
<dbReference type="InterPro" id="IPR007577">
    <property type="entry name" value="GlycoTrfase_DXD_sugar-bd_CS"/>
</dbReference>
<dbReference type="Pfam" id="PF04488">
    <property type="entry name" value="Gly_transf_sug"/>
    <property type="match status" value="1"/>
</dbReference>
<name>A0A9N9SAS4_9DIPT</name>
<evidence type="ECO:0000256" key="6">
    <source>
        <dbReference type="ARBA" id="ARBA00023136"/>
    </source>
</evidence>
<evidence type="ECO:0000313" key="9">
    <source>
        <dbReference type="Proteomes" id="UP001153620"/>
    </source>
</evidence>
<accession>A0A9N9SAS4</accession>
<dbReference type="PANTHER" id="PTHR12042:SF21">
    <property type="entry name" value="ALPHA1,4-GALACTOSYLTRANSFERASE 1-RELATED"/>
    <property type="match status" value="1"/>
</dbReference>
<feature type="domain" description="Alpha 1,4-glycosyltransferase" evidence="7">
    <location>
        <begin position="148"/>
        <end position="276"/>
    </location>
</feature>
<dbReference type="Gene3D" id="3.90.550.20">
    <property type="match status" value="1"/>
</dbReference>
<dbReference type="InterPro" id="IPR007652">
    <property type="entry name" value="A1-4-GlycosylTfrase_dom"/>
</dbReference>
<sequence length="281" mass="32210">MEQVRIIDKPRQACSVESAALTNPNAKVYFILLTNSTSVSLKFSELTKVLLSYKNINFRFLNPYEFSKGSAIEHLIESNIILGSKYHIEHMSDAMRTLILSKYPGLYLDLDVLSLISSSTIEISNFACAQEKNLLGNAVIHIDRKGLKVFDVNLKKFNASYNPNVWAVNGPMMFSDSVRSFCQNKDIEVDKYTKCNDFTIMPTRKCYPIGYPEFSMFYTEDGITKALKRVQQSESYFIHIWNKMQEFGNKNYKMTFNSSAAYVELGKALCPRVLKTVENYF</sequence>
<keyword evidence="5" id="KW-0333">Golgi apparatus</keyword>
<evidence type="ECO:0000313" key="8">
    <source>
        <dbReference type="EMBL" id="CAG9811439.1"/>
    </source>
</evidence>
<keyword evidence="6" id="KW-0472">Membrane</keyword>
<gene>
    <name evidence="8" type="ORF">CHIRRI_LOCUS14248</name>
</gene>
<dbReference type="Proteomes" id="UP001153620">
    <property type="component" value="Chromosome 4"/>
</dbReference>
<keyword evidence="4" id="KW-0808">Transferase</keyword>
<dbReference type="Pfam" id="PF04572">
    <property type="entry name" value="Gb3_synth"/>
    <property type="match status" value="1"/>
</dbReference>
<keyword evidence="9" id="KW-1185">Reference proteome</keyword>
<proteinExistence type="inferred from homology"/>
<reference evidence="8" key="1">
    <citation type="submission" date="2022-01" db="EMBL/GenBank/DDBJ databases">
        <authorList>
            <person name="King R."/>
        </authorList>
    </citation>
    <scope>NUCLEOTIDE SEQUENCE</scope>
</reference>